<comment type="similarity">
    <text evidence="3">Belongs to the glycosyl hydrolase 51 family.</text>
</comment>
<evidence type="ECO:0000256" key="8">
    <source>
        <dbReference type="ARBA" id="ARBA00023295"/>
    </source>
</evidence>
<proteinExistence type="inferred from homology"/>
<name>A0ABY4RFT9_9BACL</name>
<dbReference type="PANTHER" id="PTHR43576:SF3">
    <property type="entry name" value="ALPHA-L-ARABINOFURANOSIDASE C"/>
    <property type="match status" value="1"/>
</dbReference>
<protein>
    <recommendedName>
        <fullName evidence="5">non-reducing end alpha-L-arabinofuranosidase</fullName>
        <ecNumber evidence="5">3.2.1.55</ecNumber>
    </recommendedName>
</protein>
<dbReference type="Pfam" id="PF22848">
    <property type="entry name" value="ASD1_dom"/>
    <property type="match status" value="1"/>
</dbReference>
<evidence type="ECO:0000256" key="4">
    <source>
        <dbReference type="ARBA" id="ARBA00011165"/>
    </source>
</evidence>
<keyword evidence="11" id="KW-1185">Reference proteome</keyword>
<evidence type="ECO:0000256" key="3">
    <source>
        <dbReference type="ARBA" id="ARBA00007186"/>
    </source>
</evidence>
<keyword evidence="8 10" id="KW-0326">Glycosidase</keyword>
<reference evidence="10" key="2">
    <citation type="journal article" date="2021" name="J Anim Sci Technol">
        <title>Complete genome sequence of Paenibacillus konkukensis sp. nov. SK3146 as a potential probiotic strain.</title>
        <authorList>
            <person name="Jung H.I."/>
            <person name="Park S."/>
            <person name="Niu K.M."/>
            <person name="Lee S.W."/>
            <person name="Kothari D."/>
            <person name="Yi K.J."/>
            <person name="Kim S.K."/>
        </authorList>
    </citation>
    <scope>NUCLEOTIDE SEQUENCE</scope>
    <source>
        <strain evidence="10">SK3146</strain>
    </source>
</reference>
<feature type="domain" description="Alpha-L-arabinofuranosidase C-terminal" evidence="9">
    <location>
        <begin position="411"/>
        <end position="626"/>
    </location>
</feature>
<organism evidence="10 11">
    <name type="scientific">Paenibacillus konkukensis</name>
    <dbReference type="NCBI Taxonomy" id="2020716"/>
    <lineage>
        <taxon>Bacteria</taxon>
        <taxon>Bacillati</taxon>
        <taxon>Bacillota</taxon>
        <taxon>Bacilli</taxon>
        <taxon>Bacillales</taxon>
        <taxon>Paenibacillaceae</taxon>
        <taxon>Paenibacillus</taxon>
    </lineage>
</organism>
<evidence type="ECO:0000256" key="5">
    <source>
        <dbReference type="ARBA" id="ARBA00012670"/>
    </source>
</evidence>
<evidence type="ECO:0000313" key="11">
    <source>
        <dbReference type="Proteomes" id="UP001057134"/>
    </source>
</evidence>
<dbReference type="PANTHER" id="PTHR43576">
    <property type="entry name" value="ALPHA-L-ARABINOFURANOSIDASE C-RELATED"/>
    <property type="match status" value="1"/>
</dbReference>
<dbReference type="Gene3D" id="2.60.120.260">
    <property type="entry name" value="Galactose-binding domain-like"/>
    <property type="match status" value="1"/>
</dbReference>
<dbReference type="SUPFAM" id="SSF51011">
    <property type="entry name" value="Glycosyl hydrolase domain"/>
    <property type="match status" value="1"/>
</dbReference>
<accession>A0ABY4RFT9</accession>
<dbReference type="GO" id="GO:0046556">
    <property type="term" value="F:alpha-L-arabinofuranosidase activity"/>
    <property type="evidence" value="ECO:0007669"/>
    <property type="project" value="UniProtKB-EC"/>
</dbReference>
<sequence length="634" mass="71133">MDAMLAFALKDMDFEEEAVNGVSAGWHPINNGKNTEFALEPAAPKHSGHSQKIRIYSNDRCEAGIGQSVSVRGGMEYKVRIVARAAIEIRRLVCEITDPHGGDSLCSVQVELTSHNWREYSFSLTPSRTLEGAQFRLLISSEDAEWRDSTATGILWLDHVSMLPADSAGIVKKEVVDMTRGLNAGMMRIAGNYISAYHFEHAIGPELERPNMINEAWGGWTNKYFGTDEFIRFCRDVNNEPLICVNAGSGTPEEAVQWMEYCNGSAETPYGALRAQYGNPEPYGVKYWEVGNEIYGPWQVGHCTAEEFAYRYIRFAKAMKEADPDAVLLACGHVDPEWNRIVLDIAGEYMDYLTLHIYHGFGTVGIRPDTPKEERYKAIVSYPEITRRIIDTTRELIDRHDKHRHVKLAVTEYTTMYYPNTIRQGLPMEHTLEAAVANAANLNEFIRQSDLIEIGSYSDLVNGWLGGCIRVGDHYADQYRGKLPGWSGRSQTVYGTPTYHLMKLYANRSIDHVVHSETECETYSADGADNRHGESLRDLPVLDVVACVSEAGDTLTLFAVNRGLKAAETEISIDSFPADSNVTVWEISGDDYEAINSVFEPERIVAREQSVSAQQGRLIFKLGAHSVYAFEFRR</sequence>
<dbReference type="Gene3D" id="3.20.20.80">
    <property type="entry name" value="Glycosidases"/>
    <property type="match status" value="1"/>
</dbReference>
<dbReference type="SMART" id="SM00813">
    <property type="entry name" value="Alpha-L-AF_C"/>
    <property type="match status" value="1"/>
</dbReference>
<evidence type="ECO:0000259" key="9">
    <source>
        <dbReference type="SMART" id="SM00813"/>
    </source>
</evidence>
<dbReference type="Pfam" id="PF06964">
    <property type="entry name" value="Alpha-L-AF_C"/>
    <property type="match status" value="1"/>
</dbReference>
<gene>
    <name evidence="10" type="ORF">SK3146_00323</name>
</gene>
<dbReference type="InterPro" id="IPR013780">
    <property type="entry name" value="Glyco_hydro_b"/>
</dbReference>
<dbReference type="EMBL" id="CP027059">
    <property type="protein sequence ID" value="UQZ81167.1"/>
    <property type="molecule type" value="Genomic_DNA"/>
</dbReference>
<reference evidence="10" key="1">
    <citation type="submission" date="2018-02" db="EMBL/GenBank/DDBJ databases">
        <authorList>
            <person name="Kim S.-K."/>
            <person name="Jung H.-I."/>
            <person name="Lee S.-W."/>
        </authorList>
    </citation>
    <scope>NUCLEOTIDE SEQUENCE</scope>
    <source>
        <strain evidence="10">SK3146</strain>
    </source>
</reference>
<dbReference type="InterPro" id="IPR010720">
    <property type="entry name" value="Alpha-L-AF_C"/>
</dbReference>
<comment type="catalytic activity">
    <reaction evidence="1">
        <text>Hydrolysis of terminal non-reducing alpha-L-arabinofuranoside residues in alpha-L-arabinosides.</text>
        <dbReference type="EC" id="3.2.1.55"/>
    </reaction>
</comment>
<evidence type="ECO:0000313" key="10">
    <source>
        <dbReference type="EMBL" id="UQZ81167.1"/>
    </source>
</evidence>
<keyword evidence="6 10" id="KW-0378">Hydrolase</keyword>
<dbReference type="InterPro" id="IPR017853">
    <property type="entry name" value="GH"/>
</dbReference>
<dbReference type="InterPro" id="IPR055235">
    <property type="entry name" value="ASD1_cat"/>
</dbReference>
<evidence type="ECO:0000256" key="6">
    <source>
        <dbReference type="ARBA" id="ARBA00022801"/>
    </source>
</evidence>
<evidence type="ECO:0000256" key="7">
    <source>
        <dbReference type="ARBA" id="ARBA00023277"/>
    </source>
</evidence>
<comment type="pathway">
    <text evidence="2">Glycan metabolism.</text>
</comment>
<dbReference type="Gene3D" id="2.60.40.1180">
    <property type="entry name" value="Golgi alpha-mannosidase II"/>
    <property type="match status" value="1"/>
</dbReference>
<keyword evidence="7" id="KW-0119">Carbohydrate metabolism</keyword>
<dbReference type="SUPFAM" id="SSF51445">
    <property type="entry name" value="(Trans)glycosidases"/>
    <property type="match status" value="1"/>
</dbReference>
<evidence type="ECO:0000256" key="1">
    <source>
        <dbReference type="ARBA" id="ARBA00001462"/>
    </source>
</evidence>
<comment type="subunit">
    <text evidence="4">Homohexamer; trimer of dimers.</text>
</comment>
<evidence type="ECO:0000256" key="2">
    <source>
        <dbReference type="ARBA" id="ARBA00004881"/>
    </source>
</evidence>
<dbReference type="EC" id="3.2.1.55" evidence="5"/>
<dbReference type="Proteomes" id="UP001057134">
    <property type="component" value="Chromosome"/>
</dbReference>